<keyword evidence="3" id="KW-0812">Transmembrane</keyword>
<dbReference type="InterPro" id="IPR036881">
    <property type="entry name" value="Glyco_hydro_3_C_sf"/>
</dbReference>
<keyword evidence="6" id="KW-1185">Reference proteome</keyword>
<evidence type="ECO:0000256" key="1">
    <source>
        <dbReference type="ARBA" id="ARBA00005336"/>
    </source>
</evidence>
<keyword evidence="3" id="KW-1133">Transmembrane helix</keyword>
<dbReference type="InterPro" id="IPR017853">
    <property type="entry name" value="GH"/>
</dbReference>
<dbReference type="HOGENOM" id="CLU_005235_1_0_9"/>
<feature type="domain" description="Fibronectin type III-like" evidence="4">
    <location>
        <begin position="430"/>
        <end position="508"/>
    </location>
</feature>
<dbReference type="InterPro" id="IPR036962">
    <property type="entry name" value="Glyco_hydro_3_N_sf"/>
</dbReference>
<comment type="similarity">
    <text evidence="1">Belongs to the glycosyl hydrolase 3 family.</text>
</comment>
<sequence>MGKNRNIRSGKKEFKRARRKATRPWKALTWISAPITVILLALAVFCTIFDNSISIFVGGTFNNIKNKDENAVYYKIDFDSQEEMVHYGEEICKQVEAEGAALLMNENNALPLAEGAKVSCFSNSSVNLVYGGTGSGNIDASTANTLKGSLEIAGFDVNQTLWDFYLGLDEQYTRKKGGTIATESATVSECPWELYNDTVKDSVKAYGDAAVVVLSRIGGEGADLDYRNVNYLAIDENEREMMENIAAMKAEGSIKKIIVLINSANALQVDFLKDNTYDVDACLWIGDVGISGIDAVGEILAGKVNPSGSLVDTYCYNNYSAPAMANFAPVVYEGYEEGVIPEKASTYMIYQEGIYVGYKYYETRYEDYVMEKGNAGDYDYGKDVAFPFGYGLSYTDFAYDDLSVHYDMDTDRFELSVTVTNIGDTYAGKETVQVYVQSPYTQYDVKNKVEKASVALCGFGKTKVLEPGGSETLKIYVDKRDIASYDAYGCGSYMLDKGDYYFTAATDAHNAVNNILAAKGYKASDGRMDADGVKSLTYKWKNAKQDTTSYATSLNGTAITNQLSDSDINLSEDLDGQKITYLSRSDWTGTFPTESVKLMLTENLIAKLQDVQYDAADYDEVEMPVLGADNGLKLVDMIGVAYDDPKWEQLLDQLSFDDMVSLIGDSFHWTMPIESVQAPGTRDENGPQGLTASLFKAGDEEGKTALVATAFTSEDVMAATFNTEIMYEIGRVIANNCISAEIACLYGPGSNTHRTPYGGRNFEYYSEDGFLAGEMSKYEVQAMTDRGIFVVLKHFALNDCEQDRIGLGVWLNEQAAREIYLKAFQGAVEEADAGLMVAYTRWGAIWSGGNRGLMTNIVRNEWGKKGLNITDNVLTTYVNGVDGVMAGGVSTFDAMLPYVTRQLPKYKNDAVIVTAMKEACHQNLYSIANSAGMNGIGPDTVIKKRNIAIVSVLWTACGIFGALFLVSAVLWFIKKRKFKQTDIYKEYIAYKSLDSI</sequence>
<evidence type="ECO:0000256" key="2">
    <source>
        <dbReference type="ARBA" id="ARBA00022801"/>
    </source>
</evidence>
<evidence type="ECO:0000313" key="6">
    <source>
        <dbReference type="Proteomes" id="UP000012589"/>
    </source>
</evidence>
<dbReference type="Pfam" id="PF00933">
    <property type="entry name" value="Glyco_hydro_3"/>
    <property type="match status" value="1"/>
</dbReference>
<dbReference type="SUPFAM" id="SSF51445">
    <property type="entry name" value="(Trans)glycosidases"/>
    <property type="match status" value="1"/>
</dbReference>
<dbReference type="InterPro" id="IPR001764">
    <property type="entry name" value="Glyco_hydro_3_N"/>
</dbReference>
<dbReference type="PANTHER" id="PTHR42715">
    <property type="entry name" value="BETA-GLUCOSIDASE"/>
    <property type="match status" value="1"/>
</dbReference>
<dbReference type="SMART" id="SM01217">
    <property type="entry name" value="Fn3_like"/>
    <property type="match status" value="1"/>
</dbReference>
<dbReference type="Gene3D" id="3.20.20.300">
    <property type="entry name" value="Glycoside hydrolase, family 3, N-terminal domain"/>
    <property type="match status" value="1"/>
</dbReference>
<dbReference type="SUPFAM" id="SSF52279">
    <property type="entry name" value="Beta-D-glucan exohydrolase, C-terminal domain"/>
    <property type="match status" value="1"/>
</dbReference>
<dbReference type="InterPro" id="IPR050288">
    <property type="entry name" value="Cellulose_deg_GH3"/>
</dbReference>
<accession>N2ABH6</accession>
<protein>
    <recommendedName>
        <fullName evidence="4">Fibronectin type III-like domain-containing protein</fullName>
    </recommendedName>
</protein>
<dbReference type="Gene3D" id="3.40.50.1700">
    <property type="entry name" value="Glycoside hydrolase family 3 C-terminal domain"/>
    <property type="match status" value="1"/>
</dbReference>
<dbReference type="Pfam" id="PF01915">
    <property type="entry name" value="Glyco_hydro_3_C"/>
    <property type="match status" value="1"/>
</dbReference>
<dbReference type="GO" id="GO:0004553">
    <property type="term" value="F:hydrolase activity, hydrolyzing O-glycosyl compounds"/>
    <property type="evidence" value="ECO:0007669"/>
    <property type="project" value="InterPro"/>
</dbReference>
<dbReference type="EMBL" id="AQFT01000127">
    <property type="protein sequence ID" value="EMZ21744.1"/>
    <property type="molecule type" value="Genomic_DNA"/>
</dbReference>
<dbReference type="InterPro" id="IPR002772">
    <property type="entry name" value="Glyco_hydro_3_C"/>
</dbReference>
<dbReference type="GO" id="GO:0005975">
    <property type="term" value="P:carbohydrate metabolic process"/>
    <property type="evidence" value="ECO:0007669"/>
    <property type="project" value="InterPro"/>
</dbReference>
<dbReference type="OrthoDB" id="98455at2"/>
<dbReference type="PATRIC" id="fig|1235802.3.peg.4615"/>
<feature type="transmembrane region" description="Helical" evidence="3">
    <location>
        <begin position="952"/>
        <end position="973"/>
    </location>
</feature>
<gene>
    <name evidence="5" type="ORF">C823_04345</name>
</gene>
<reference evidence="5 6" key="1">
    <citation type="journal article" date="2014" name="Genome Announc.">
        <title>Draft genome sequences of the altered schaedler flora, a defined bacterial community from gnotobiotic mice.</title>
        <authorList>
            <person name="Wannemuehler M.J."/>
            <person name="Overstreet A.M."/>
            <person name="Ward D.V."/>
            <person name="Phillips G.J."/>
        </authorList>
    </citation>
    <scope>NUCLEOTIDE SEQUENCE [LARGE SCALE GENOMIC DNA]</scope>
    <source>
        <strain evidence="5 6">ASF492</strain>
    </source>
</reference>
<dbReference type="PANTHER" id="PTHR42715:SF10">
    <property type="entry name" value="BETA-GLUCOSIDASE"/>
    <property type="match status" value="1"/>
</dbReference>
<keyword evidence="2" id="KW-0378">Hydrolase</keyword>
<keyword evidence="3" id="KW-0472">Membrane</keyword>
<dbReference type="Pfam" id="PF14310">
    <property type="entry name" value="Fn3-like"/>
    <property type="match status" value="1"/>
</dbReference>
<evidence type="ECO:0000256" key="3">
    <source>
        <dbReference type="SAM" id="Phobius"/>
    </source>
</evidence>
<dbReference type="AlphaFoldDB" id="N2ABH6"/>
<dbReference type="STRING" id="1235802.C823_04345"/>
<evidence type="ECO:0000313" key="5">
    <source>
        <dbReference type="EMBL" id="EMZ21744.1"/>
    </source>
</evidence>
<dbReference type="InterPro" id="IPR026891">
    <property type="entry name" value="Fn3-like"/>
</dbReference>
<dbReference type="Proteomes" id="UP000012589">
    <property type="component" value="Unassembled WGS sequence"/>
</dbReference>
<comment type="caution">
    <text evidence="5">The sequence shown here is derived from an EMBL/GenBank/DDBJ whole genome shotgun (WGS) entry which is preliminary data.</text>
</comment>
<organism evidence="5 6">
    <name type="scientific">Eubacterium plexicaudatum ASF492</name>
    <dbReference type="NCBI Taxonomy" id="1235802"/>
    <lineage>
        <taxon>Bacteria</taxon>
        <taxon>Bacillati</taxon>
        <taxon>Bacillota</taxon>
        <taxon>Clostridia</taxon>
        <taxon>Eubacteriales</taxon>
        <taxon>Eubacteriaceae</taxon>
        <taxon>Eubacterium</taxon>
    </lineage>
</organism>
<name>N2ABH6_9FIRM</name>
<proteinExistence type="inferred from homology"/>
<dbReference type="InterPro" id="IPR013783">
    <property type="entry name" value="Ig-like_fold"/>
</dbReference>
<dbReference type="PRINTS" id="PR00133">
    <property type="entry name" value="GLHYDRLASE3"/>
</dbReference>
<dbReference type="eggNOG" id="COG1472">
    <property type="taxonomic scope" value="Bacteria"/>
</dbReference>
<evidence type="ECO:0000259" key="4">
    <source>
        <dbReference type="SMART" id="SM01217"/>
    </source>
</evidence>
<dbReference type="Gene3D" id="2.60.40.10">
    <property type="entry name" value="Immunoglobulins"/>
    <property type="match status" value="1"/>
</dbReference>